<dbReference type="RefSeq" id="WP_160979511.1">
    <property type="nucleotide sequence ID" value="NZ_WVHK01000038.1"/>
</dbReference>
<dbReference type="EMBL" id="WVHK01000038">
    <property type="protein sequence ID" value="MXV20207.1"/>
    <property type="molecule type" value="Genomic_DNA"/>
</dbReference>
<name>A0A6I4YME2_9DEIO</name>
<accession>A0A6I4YME2</accession>
<reference evidence="1 2" key="1">
    <citation type="submission" date="2019-11" db="EMBL/GenBank/DDBJ databases">
        <title>Genome sequence of Deinococcus xianganensis Y35, AI-2 producing algicidal bacterium, isolated from lake water.</title>
        <authorList>
            <person name="Li Y."/>
        </authorList>
    </citation>
    <scope>NUCLEOTIDE SEQUENCE [LARGE SCALE GENOMIC DNA]</scope>
    <source>
        <strain evidence="1 2">Y35</strain>
    </source>
</reference>
<dbReference type="AlphaFoldDB" id="A0A6I4YME2"/>
<protein>
    <submittedName>
        <fullName evidence="1">Uncharacterized protein</fullName>
    </submittedName>
</protein>
<comment type="caution">
    <text evidence="1">The sequence shown here is derived from an EMBL/GenBank/DDBJ whole genome shotgun (WGS) entry which is preliminary data.</text>
</comment>
<evidence type="ECO:0000313" key="1">
    <source>
        <dbReference type="EMBL" id="MXV20207.1"/>
    </source>
</evidence>
<evidence type="ECO:0000313" key="2">
    <source>
        <dbReference type="Proteomes" id="UP000430519"/>
    </source>
</evidence>
<gene>
    <name evidence="1" type="ORF">GLX28_11235</name>
</gene>
<organism evidence="1 2">
    <name type="scientific">Deinococcus xianganensis</name>
    <dbReference type="NCBI Taxonomy" id="1507289"/>
    <lineage>
        <taxon>Bacteria</taxon>
        <taxon>Thermotogati</taxon>
        <taxon>Deinococcota</taxon>
        <taxon>Deinococci</taxon>
        <taxon>Deinococcales</taxon>
        <taxon>Deinococcaceae</taxon>
        <taxon>Deinococcus</taxon>
    </lineage>
</organism>
<dbReference type="Proteomes" id="UP000430519">
    <property type="component" value="Unassembled WGS sequence"/>
</dbReference>
<proteinExistence type="predicted"/>
<keyword evidence="2" id="KW-1185">Reference proteome</keyword>
<sequence>MEGSAPLAFTVTRPATGAVLVARMAEPGAALRTFRVQKVLGTDLQAFPLQVSRAAPPRARPWVGAPPSGRP</sequence>